<dbReference type="InterPro" id="IPR018247">
    <property type="entry name" value="EF_Hand_1_Ca_BS"/>
</dbReference>
<dbReference type="GeneID" id="83157078"/>
<reference evidence="4" key="1">
    <citation type="submission" date="2010-03" db="EMBL/GenBank/DDBJ databases">
        <title>The genome sequence of Ruminococcus sp. 18P13.</title>
        <authorList>
            <consortium name="metaHIT consortium -- http://www.metahit.eu/"/>
            <person name="Pajon A."/>
            <person name="Turner K."/>
            <person name="Parkhill J."/>
            <person name="Bernalier A."/>
        </authorList>
    </citation>
    <scope>NUCLEOTIDE SEQUENCE [LARGE SCALE GENOMIC DNA]</scope>
    <source>
        <strain evidence="4">Type strain: 18P13</strain>
    </source>
</reference>
<dbReference type="CDD" id="cd04082">
    <property type="entry name" value="CBM35_pectate_lyase-like"/>
    <property type="match status" value="1"/>
</dbReference>
<reference evidence="4" key="2">
    <citation type="submission" date="2010-03" db="EMBL/GenBank/DDBJ databases">
        <authorList>
            <person name="Pajon A."/>
        </authorList>
    </citation>
    <scope>NUCLEOTIDE SEQUENCE</scope>
    <source>
        <strain evidence="4">Type strain: 18P13</strain>
    </source>
</reference>
<evidence type="ECO:0000259" key="3">
    <source>
        <dbReference type="PROSITE" id="PS51766"/>
    </source>
</evidence>
<dbReference type="GO" id="GO:0004553">
    <property type="term" value="F:hydrolase activity, hydrolyzing O-glycosyl compounds"/>
    <property type="evidence" value="ECO:0007669"/>
    <property type="project" value="InterPro"/>
</dbReference>
<dbReference type="PROSITE" id="PS00448">
    <property type="entry name" value="CLOS_CELLULOSOME_RPT"/>
    <property type="match status" value="1"/>
</dbReference>
<dbReference type="PROSITE" id="PS51766">
    <property type="entry name" value="DOCKERIN"/>
    <property type="match status" value="1"/>
</dbReference>
<dbReference type="InterPro" id="IPR002105">
    <property type="entry name" value="Dockerin_1_rpt"/>
</dbReference>
<dbReference type="KEGG" id="rch:RUM_05540"/>
<dbReference type="PANTHER" id="PTHR35606:SF4">
    <property type="entry name" value="CELLULOSE-BINDING FAMILY II PROTEIN"/>
    <property type="match status" value="1"/>
</dbReference>
<dbReference type="CDD" id="cd14256">
    <property type="entry name" value="Dockerin_I"/>
    <property type="match status" value="1"/>
</dbReference>
<dbReference type="InterPro" id="IPR036439">
    <property type="entry name" value="Dockerin_dom_sf"/>
</dbReference>
<dbReference type="EMBL" id="FP929052">
    <property type="protein sequence ID" value="CBL16774.1"/>
    <property type="molecule type" value="Genomic_DNA"/>
</dbReference>
<dbReference type="PANTHER" id="PTHR35606">
    <property type="entry name" value="CELLULOSE-BINDING FAMILY II PROTEIN"/>
    <property type="match status" value="1"/>
</dbReference>
<dbReference type="InterPro" id="IPR016134">
    <property type="entry name" value="Dockerin_dom"/>
</dbReference>
<protein>
    <submittedName>
        <fullName evidence="4">Carbohydrate binding module (Family 6)</fullName>
    </submittedName>
</protein>
<dbReference type="GO" id="GO:0000272">
    <property type="term" value="P:polysaccharide catabolic process"/>
    <property type="evidence" value="ECO:0007669"/>
    <property type="project" value="InterPro"/>
</dbReference>
<dbReference type="PATRIC" id="fig|213810.4.peg.459"/>
<dbReference type="HOGENOM" id="CLU_507038_0_0_9"/>
<dbReference type="BioCyc" id="RCHA213810:RUM_RS11910-MONOMER"/>
<keyword evidence="5" id="KW-1185">Reference proteome</keyword>
<dbReference type="GO" id="GO:0030246">
    <property type="term" value="F:carbohydrate binding"/>
    <property type="evidence" value="ECO:0007669"/>
    <property type="project" value="InterPro"/>
</dbReference>
<dbReference type="CAZy" id="CBM35">
    <property type="family name" value="Carbohydrate-Binding Module Family 35"/>
</dbReference>
<name>D4LAX9_RUMC1</name>
<dbReference type="Pfam" id="PF00404">
    <property type="entry name" value="Dockerin_1"/>
    <property type="match status" value="1"/>
</dbReference>
<dbReference type="SUPFAM" id="SSF49785">
    <property type="entry name" value="Galactose-binding domain-like"/>
    <property type="match status" value="1"/>
</dbReference>
<accession>D4LAX9</accession>
<dbReference type="Pfam" id="PF16990">
    <property type="entry name" value="CBM_35"/>
    <property type="match status" value="1"/>
</dbReference>
<dbReference type="PROSITE" id="PS51175">
    <property type="entry name" value="CBM6"/>
    <property type="match status" value="1"/>
</dbReference>
<dbReference type="AlphaFoldDB" id="D4LAX9"/>
<dbReference type="Gene3D" id="1.10.1330.10">
    <property type="entry name" value="Dockerin domain"/>
    <property type="match status" value="1"/>
</dbReference>
<gene>
    <name evidence="4" type="ordered locus">RUM_05540</name>
</gene>
<dbReference type="SUPFAM" id="SSF55486">
    <property type="entry name" value="Metalloproteases ('zincins'), catalytic domain"/>
    <property type="match status" value="1"/>
</dbReference>
<sequence length="537" mass="58899">MNVSHKSHRRRAGLMALCMLATCGAMLPENSVQQTVSADSFGLYGDLDGNGMVNAMDLQLLKSYVLGNITSFPAGDASFGDLTGDGQVNKADVQILQDYLMSRCNGFIQQGTVYDNIYFAKHAVLELAATETTNAGSLTGTYVNVDNVQGSAVTWTVQAPVEGNYRVDLRFANGSGAVRPMALQCSNGSDTWTLSFAATSGWTDWQTYSLVLKLNAGANTLRVTSTQDAGGPNLDYLRLTRTDAEATAPDAVDPPVTEEVTLADMPAEYTTAMEWIWTNRIQDEQSTARRNTIFDQIVGGNGSINYVIRWQSYKHITLEQRQKLEQLLEDAINGWTDYLVGYEGWKYQHVDVKIVGWAVLDKSCLEDLQPDEIVYDNLLEPYDSSGDTSNGVETIPNLLPSAPDELSRFYHFSNNIGFDYPGGLDKRFDMYLWATQGFPSIGGCGGDWGQRLSDDAYLNIINSGFGIHVLEHELGHGFGLTDFYGGEGEKGGFPPGGFPGGENSLMMAGSASKITDFDSWMLRYVWSKIKDESGRFS</sequence>
<feature type="domain" description="Dockerin" evidence="3">
    <location>
        <begin position="40"/>
        <end position="109"/>
    </location>
</feature>
<evidence type="ECO:0000259" key="2">
    <source>
        <dbReference type="PROSITE" id="PS51175"/>
    </source>
</evidence>
<evidence type="ECO:0000313" key="5">
    <source>
        <dbReference type="Proteomes" id="UP000007054"/>
    </source>
</evidence>
<proteinExistence type="predicted"/>
<feature type="signal peptide" evidence="1">
    <location>
        <begin position="1"/>
        <end position="27"/>
    </location>
</feature>
<feature type="domain" description="CBM6" evidence="2">
    <location>
        <begin position="112"/>
        <end position="240"/>
    </location>
</feature>
<feature type="chain" id="PRO_5039286130" evidence="1">
    <location>
        <begin position="28"/>
        <end position="537"/>
    </location>
</feature>
<dbReference type="STRING" id="213810.RUM_05540"/>
<organism evidence="4 5">
    <name type="scientific">Ruminococcus champanellensis (strain DSM 18848 / JCM 17042 / KCTC 15320 / 18P13)</name>
    <dbReference type="NCBI Taxonomy" id="213810"/>
    <lineage>
        <taxon>Bacteria</taxon>
        <taxon>Bacillati</taxon>
        <taxon>Bacillota</taxon>
        <taxon>Clostridia</taxon>
        <taxon>Eubacteriales</taxon>
        <taxon>Oscillospiraceae</taxon>
        <taxon>Ruminococcus</taxon>
    </lineage>
</organism>
<evidence type="ECO:0000313" key="4">
    <source>
        <dbReference type="EMBL" id="CBL16774.1"/>
    </source>
</evidence>
<dbReference type="Gene3D" id="2.60.120.260">
    <property type="entry name" value="Galactose-binding domain-like"/>
    <property type="match status" value="1"/>
</dbReference>
<dbReference type="InterPro" id="IPR005084">
    <property type="entry name" value="CBM6"/>
</dbReference>
<dbReference type="Proteomes" id="UP000007054">
    <property type="component" value="Chromosome"/>
</dbReference>
<evidence type="ECO:0000256" key="1">
    <source>
        <dbReference type="SAM" id="SignalP"/>
    </source>
</evidence>
<dbReference type="SUPFAM" id="SSF63446">
    <property type="entry name" value="Type I dockerin domain"/>
    <property type="match status" value="1"/>
</dbReference>
<keyword evidence="1" id="KW-0732">Signal</keyword>
<dbReference type="PROSITE" id="PS00018">
    <property type="entry name" value="EF_HAND_1"/>
    <property type="match status" value="1"/>
</dbReference>
<dbReference type="RefSeq" id="WP_015557681.1">
    <property type="nucleotide sequence ID" value="NC_021039.1"/>
</dbReference>
<dbReference type="InterPro" id="IPR008979">
    <property type="entry name" value="Galactose-bd-like_sf"/>
</dbReference>